<evidence type="ECO:0000256" key="1">
    <source>
        <dbReference type="ARBA" id="ARBA00010982"/>
    </source>
</evidence>
<dbReference type="PIRSF" id="PIRSF000429">
    <property type="entry name" value="Ac-CoA_Ac_transf"/>
    <property type="match status" value="1"/>
</dbReference>
<gene>
    <name evidence="9" type="ORF">ACFPZI_18185</name>
</gene>
<keyword evidence="4 6" id="KW-0012">Acyltransferase</keyword>
<keyword evidence="3 6" id="KW-0808">Transferase</keyword>
<dbReference type="InterPro" id="IPR020616">
    <property type="entry name" value="Thiolase_N"/>
</dbReference>
<dbReference type="RefSeq" id="WP_355896475.1">
    <property type="nucleotide sequence ID" value="NZ_JBHSOA010000037.1"/>
</dbReference>
<protein>
    <recommendedName>
        <fullName evidence="5">Probable acetyl-CoA acetyltransferase</fullName>
        <ecNumber evidence="2">2.3.1.9</ecNumber>
    </recommendedName>
</protein>
<reference evidence="10" key="1">
    <citation type="journal article" date="2019" name="Int. J. Syst. Evol. Microbiol.">
        <title>The Global Catalogue of Microorganisms (GCM) 10K type strain sequencing project: providing services to taxonomists for standard genome sequencing and annotation.</title>
        <authorList>
            <consortium name="The Broad Institute Genomics Platform"/>
            <consortium name="The Broad Institute Genome Sequencing Center for Infectious Disease"/>
            <person name="Wu L."/>
            <person name="Ma J."/>
        </authorList>
    </citation>
    <scope>NUCLEOTIDE SEQUENCE [LARGE SCALE GENOMIC DNA]</scope>
    <source>
        <strain evidence="10">JCM 10411</strain>
    </source>
</reference>
<dbReference type="InterPro" id="IPR002155">
    <property type="entry name" value="Thiolase"/>
</dbReference>
<dbReference type="Pfam" id="PF00108">
    <property type="entry name" value="Thiolase_N"/>
    <property type="match status" value="1"/>
</dbReference>
<feature type="domain" description="Thiolase C-terminal" evidence="8">
    <location>
        <begin position="266"/>
        <end position="386"/>
    </location>
</feature>
<dbReference type="SUPFAM" id="SSF53901">
    <property type="entry name" value="Thiolase-like"/>
    <property type="match status" value="2"/>
</dbReference>
<evidence type="ECO:0000256" key="3">
    <source>
        <dbReference type="ARBA" id="ARBA00022679"/>
    </source>
</evidence>
<name>A0ABW1DZS2_9ACTN</name>
<evidence type="ECO:0000256" key="5">
    <source>
        <dbReference type="ARBA" id="ARBA00040529"/>
    </source>
</evidence>
<dbReference type="Proteomes" id="UP001596180">
    <property type="component" value="Unassembled WGS sequence"/>
</dbReference>
<dbReference type="PROSITE" id="PS00099">
    <property type="entry name" value="THIOLASE_3"/>
    <property type="match status" value="1"/>
</dbReference>
<evidence type="ECO:0000256" key="2">
    <source>
        <dbReference type="ARBA" id="ARBA00012705"/>
    </source>
</evidence>
<dbReference type="InterPro" id="IPR020610">
    <property type="entry name" value="Thiolase_AS"/>
</dbReference>
<sequence>MNDAVIVSAVRTPVGTAFKGTLRETGADELARQVLLACVERSGVDPEAVDDVILAESLAGGGVLARHAAVAAGMLSVPGQAVNRHCAGSLTALGNAAGAVRGGAAQAVVAGGTESASTAPALEWREPGSDRTRTGMGPTFPHYEGANDDVTLIVGWSAAQEAGLSRQELDAWALRSHRRAIAAIDEGLFADELVPLTVTLGGERVVFDQDEHPRRGTSMEKLASLKPVHPEIEGFSVTAGNASGINDAAAALMVVSAEYAREHGLEPLARIHGWGAVGVEPHRTGMAAAEVIGKLLTRSSLSAADIALWEINEAFASVPLAASRVHGIDEEKINIHGSGCSLGHPIAASGARMVTTLVHALRRRGGGLGMAAMCAGGGMGGAVVVEV</sequence>
<accession>A0ABW1DZS2</accession>
<dbReference type="GO" id="GO:0016746">
    <property type="term" value="F:acyltransferase activity"/>
    <property type="evidence" value="ECO:0007669"/>
    <property type="project" value="UniProtKB-KW"/>
</dbReference>
<proteinExistence type="inferred from homology"/>
<evidence type="ECO:0000259" key="7">
    <source>
        <dbReference type="Pfam" id="PF00108"/>
    </source>
</evidence>
<dbReference type="InterPro" id="IPR016039">
    <property type="entry name" value="Thiolase-like"/>
</dbReference>
<dbReference type="CDD" id="cd00751">
    <property type="entry name" value="thiolase"/>
    <property type="match status" value="1"/>
</dbReference>
<dbReference type="EC" id="2.3.1.9" evidence="2"/>
<evidence type="ECO:0000313" key="10">
    <source>
        <dbReference type="Proteomes" id="UP001596180"/>
    </source>
</evidence>
<dbReference type="PANTHER" id="PTHR18919">
    <property type="entry name" value="ACETYL-COA C-ACYLTRANSFERASE"/>
    <property type="match status" value="1"/>
</dbReference>
<comment type="caution">
    <text evidence="9">The sequence shown here is derived from an EMBL/GenBank/DDBJ whole genome shotgun (WGS) entry which is preliminary data.</text>
</comment>
<evidence type="ECO:0000256" key="4">
    <source>
        <dbReference type="ARBA" id="ARBA00023315"/>
    </source>
</evidence>
<comment type="similarity">
    <text evidence="1 6">Belongs to the thiolase-like superfamily. Thiolase family.</text>
</comment>
<dbReference type="InterPro" id="IPR020617">
    <property type="entry name" value="Thiolase_C"/>
</dbReference>
<keyword evidence="10" id="KW-1185">Reference proteome</keyword>
<evidence type="ECO:0000313" key="9">
    <source>
        <dbReference type="EMBL" id="MFC5853667.1"/>
    </source>
</evidence>
<evidence type="ECO:0000256" key="6">
    <source>
        <dbReference type="RuleBase" id="RU003557"/>
    </source>
</evidence>
<dbReference type="EMBL" id="JBHSOA010000037">
    <property type="protein sequence ID" value="MFC5853667.1"/>
    <property type="molecule type" value="Genomic_DNA"/>
</dbReference>
<dbReference type="NCBIfam" id="TIGR01930">
    <property type="entry name" value="AcCoA-C-Actrans"/>
    <property type="match status" value="1"/>
</dbReference>
<dbReference type="Gene3D" id="3.40.47.10">
    <property type="match status" value="1"/>
</dbReference>
<organism evidence="9 10">
    <name type="scientific">Streptomyces chlorus</name>
    <dbReference type="NCBI Taxonomy" id="887452"/>
    <lineage>
        <taxon>Bacteria</taxon>
        <taxon>Bacillati</taxon>
        <taxon>Actinomycetota</taxon>
        <taxon>Actinomycetes</taxon>
        <taxon>Kitasatosporales</taxon>
        <taxon>Streptomycetaceae</taxon>
        <taxon>Streptomyces</taxon>
    </lineage>
</organism>
<dbReference type="Pfam" id="PF02803">
    <property type="entry name" value="Thiolase_C"/>
    <property type="match status" value="1"/>
</dbReference>
<evidence type="ECO:0000259" key="8">
    <source>
        <dbReference type="Pfam" id="PF02803"/>
    </source>
</evidence>
<feature type="domain" description="Thiolase N-terminal" evidence="7">
    <location>
        <begin position="5"/>
        <end position="257"/>
    </location>
</feature>
<dbReference type="PANTHER" id="PTHR18919:SF107">
    <property type="entry name" value="ACETYL-COA ACETYLTRANSFERASE, CYTOSOLIC"/>
    <property type="match status" value="1"/>
</dbReference>